<organism evidence="1 2">
    <name type="scientific">Popillia japonica</name>
    <name type="common">Japanese beetle</name>
    <dbReference type="NCBI Taxonomy" id="7064"/>
    <lineage>
        <taxon>Eukaryota</taxon>
        <taxon>Metazoa</taxon>
        <taxon>Ecdysozoa</taxon>
        <taxon>Arthropoda</taxon>
        <taxon>Hexapoda</taxon>
        <taxon>Insecta</taxon>
        <taxon>Pterygota</taxon>
        <taxon>Neoptera</taxon>
        <taxon>Endopterygota</taxon>
        <taxon>Coleoptera</taxon>
        <taxon>Polyphaga</taxon>
        <taxon>Scarabaeiformia</taxon>
        <taxon>Scarabaeidae</taxon>
        <taxon>Rutelinae</taxon>
        <taxon>Popillia</taxon>
    </lineage>
</organism>
<evidence type="ECO:0000313" key="1">
    <source>
        <dbReference type="EMBL" id="KAK9688532.1"/>
    </source>
</evidence>
<comment type="caution">
    <text evidence="1">The sequence shown here is derived from an EMBL/GenBank/DDBJ whole genome shotgun (WGS) entry which is preliminary data.</text>
</comment>
<name>A0AAW1IFK7_POPJA</name>
<dbReference type="EMBL" id="JASPKY010000588">
    <property type="protein sequence ID" value="KAK9688532.1"/>
    <property type="molecule type" value="Genomic_DNA"/>
</dbReference>
<dbReference type="Proteomes" id="UP001458880">
    <property type="component" value="Unassembled WGS sequence"/>
</dbReference>
<sequence length="95" mass="10930">MDSRVTVAWVRRWTPPQWPGYDVGPPFTWVCPRDLTSNIWILGLQWPGGMLVEPDPEISGSAESDMDEERDDPEIILEDILPVEHLDFLELENIV</sequence>
<gene>
    <name evidence="1" type="ORF">QE152_g35250</name>
</gene>
<proteinExistence type="predicted"/>
<protein>
    <submittedName>
        <fullName evidence="1">Uncharacterized protein</fullName>
    </submittedName>
</protein>
<evidence type="ECO:0000313" key="2">
    <source>
        <dbReference type="Proteomes" id="UP001458880"/>
    </source>
</evidence>
<keyword evidence="2" id="KW-1185">Reference proteome</keyword>
<reference evidence="1 2" key="1">
    <citation type="journal article" date="2024" name="BMC Genomics">
        <title>De novo assembly and annotation of Popillia japonica's genome with initial clues to its potential as an invasive pest.</title>
        <authorList>
            <person name="Cucini C."/>
            <person name="Boschi S."/>
            <person name="Funari R."/>
            <person name="Cardaioli E."/>
            <person name="Iannotti N."/>
            <person name="Marturano G."/>
            <person name="Paoli F."/>
            <person name="Bruttini M."/>
            <person name="Carapelli A."/>
            <person name="Frati F."/>
            <person name="Nardi F."/>
        </authorList>
    </citation>
    <scope>NUCLEOTIDE SEQUENCE [LARGE SCALE GENOMIC DNA]</scope>
    <source>
        <strain evidence="1">DMR45628</strain>
    </source>
</reference>
<dbReference type="AlphaFoldDB" id="A0AAW1IFK7"/>
<accession>A0AAW1IFK7</accession>